<feature type="region of interest" description="Disordered" evidence="5">
    <location>
        <begin position="1"/>
        <end position="20"/>
    </location>
</feature>
<dbReference type="GO" id="GO:0016756">
    <property type="term" value="F:glutathione gamma-glutamylcysteinyltransferase activity"/>
    <property type="evidence" value="ECO:0007669"/>
    <property type="project" value="UniProtKB-EC"/>
</dbReference>
<evidence type="ECO:0000313" key="8">
    <source>
        <dbReference type="Proteomes" id="UP000007800"/>
    </source>
</evidence>
<evidence type="ECO:0000256" key="2">
    <source>
        <dbReference type="ARBA" id="ARBA00022539"/>
    </source>
</evidence>
<dbReference type="GeneID" id="9057261"/>
<dbReference type="OMA" id="AKASTYY"/>
<feature type="domain" description="Peptidase C83" evidence="6">
    <location>
        <begin position="17"/>
        <end position="225"/>
    </location>
</feature>
<dbReference type="AlphaFoldDB" id="C5LR52"/>
<accession>C5LR52</accession>
<dbReference type="GO" id="GO:0046938">
    <property type="term" value="P:phytochelatin biosynthetic process"/>
    <property type="evidence" value="ECO:0007669"/>
    <property type="project" value="InterPro"/>
</dbReference>
<evidence type="ECO:0000313" key="7">
    <source>
        <dbReference type="EMBL" id="EER00937.1"/>
    </source>
</evidence>
<reference evidence="7 8" key="1">
    <citation type="submission" date="2008-07" db="EMBL/GenBank/DDBJ databases">
        <authorList>
            <person name="El-Sayed N."/>
            <person name="Caler E."/>
            <person name="Inman J."/>
            <person name="Amedeo P."/>
            <person name="Hass B."/>
            <person name="Wortman J."/>
        </authorList>
    </citation>
    <scope>NUCLEOTIDE SEQUENCE [LARGE SCALE GENOMIC DNA]</scope>
    <source>
        <strain evidence="8">ATCC 50983 / TXsc</strain>
    </source>
</reference>
<gene>
    <name evidence="7" type="ORF">Pmar_PMAR003008</name>
</gene>
<dbReference type="InterPro" id="IPR038765">
    <property type="entry name" value="Papain-like_cys_pep_sf"/>
</dbReference>
<dbReference type="InterPro" id="IPR007719">
    <property type="entry name" value="PCS_N"/>
</dbReference>
<dbReference type="InterPro" id="IPR038156">
    <property type="entry name" value="PCS_N_sf"/>
</dbReference>
<evidence type="ECO:0000256" key="1">
    <source>
        <dbReference type="ARBA" id="ARBA00012468"/>
    </source>
</evidence>
<feature type="compositionally biased region" description="Polar residues" evidence="5">
    <location>
        <begin position="10"/>
        <end position="20"/>
    </location>
</feature>
<name>C5LR52_PERM5</name>
<dbReference type="EMBL" id="GG684654">
    <property type="protein sequence ID" value="EER00937.1"/>
    <property type="molecule type" value="Genomic_DNA"/>
</dbReference>
<protein>
    <recommendedName>
        <fullName evidence="1">glutathione gamma-glutamylcysteinyltransferase</fullName>
        <ecNumber evidence="1">2.3.2.15</ecNumber>
    </recommendedName>
</protein>
<dbReference type="Pfam" id="PF05023">
    <property type="entry name" value="Phytochelatin"/>
    <property type="match status" value="1"/>
</dbReference>
<keyword evidence="3" id="KW-0808">Transferase</keyword>
<evidence type="ECO:0000256" key="4">
    <source>
        <dbReference type="ARBA" id="ARBA00022723"/>
    </source>
</evidence>
<evidence type="ECO:0000259" key="6">
    <source>
        <dbReference type="PROSITE" id="PS51443"/>
    </source>
</evidence>
<sequence length="369" mass="39978">MDPEVFKEPTATTSKPQTLTDSHGAVRIKRTGTMGPSPKGRELLAKCLQGPCAESYLSLSQHFVGQQAPPNCGPATLAMVLNSLEIDPGRRCQKHTYASGNTGVNFQQFAMLAECNGAKASTYYGSIATTEQFREVVKNTLEKGSADRRLVVSYDRQVMHQTGCGHYSPVAAYDEESDLCLVMDVARFKYPPHWVPLPLLHKATTTIDSTTGMSRGFIVVAKGDGAKHDHTDPDTTAESCTYTSRPIPLDLAQFFIPHKEHTGVARKFGHAVRGLMSSDARNTVAALESVRTDTLYAQLGTINGPALEGSAARILFNILPQWGLELLTLMVETEYIPQKVYGCTALVASVSEYDHCEQGMACAMATAAA</sequence>
<dbReference type="PROSITE" id="PS51443">
    <property type="entry name" value="PCS"/>
    <property type="match status" value="1"/>
</dbReference>
<dbReference type="InParanoid" id="C5LR52"/>
<keyword evidence="8" id="KW-1185">Reference proteome</keyword>
<dbReference type="EC" id="2.3.2.15" evidence="1"/>
<dbReference type="InterPro" id="IPR040409">
    <property type="entry name" value="PCS-like"/>
</dbReference>
<dbReference type="PANTHER" id="PTHR33447">
    <property type="entry name" value="GLUTATHIONE GAMMA-GLUTAMYLCYSTEINYLTRANSFERASE"/>
    <property type="match status" value="1"/>
</dbReference>
<dbReference type="GO" id="GO:0010038">
    <property type="term" value="P:response to metal ion"/>
    <property type="evidence" value="ECO:0007669"/>
    <property type="project" value="InterPro"/>
</dbReference>
<proteinExistence type="predicted"/>
<keyword evidence="2" id="KW-0104">Cadmium</keyword>
<dbReference type="RefSeq" id="XP_002768219.1">
    <property type="nucleotide sequence ID" value="XM_002768173.1"/>
</dbReference>
<evidence type="ECO:0000256" key="5">
    <source>
        <dbReference type="SAM" id="MobiDB-lite"/>
    </source>
</evidence>
<dbReference type="GO" id="GO:0046872">
    <property type="term" value="F:metal ion binding"/>
    <property type="evidence" value="ECO:0007669"/>
    <property type="project" value="UniProtKB-KW"/>
</dbReference>
<organism evidence="8">
    <name type="scientific">Perkinsus marinus (strain ATCC 50983 / TXsc)</name>
    <dbReference type="NCBI Taxonomy" id="423536"/>
    <lineage>
        <taxon>Eukaryota</taxon>
        <taxon>Sar</taxon>
        <taxon>Alveolata</taxon>
        <taxon>Perkinsozoa</taxon>
        <taxon>Perkinsea</taxon>
        <taxon>Perkinsida</taxon>
        <taxon>Perkinsidae</taxon>
        <taxon>Perkinsus</taxon>
    </lineage>
</organism>
<dbReference type="SUPFAM" id="SSF54001">
    <property type="entry name" value="Cysteine proteinases"/>
    <property type="match status" value="1"/>
</dbReference>
<dbReference type="Proteomes" id="UP000007800">
    <property type="component" value="Unassembled WGS sequence"/>
</dbReference>
<evidence type="ECO:0000256" key="3">
    <source>
        <dbReference type="ARBA" id="ARBA00022679"/>
    </source>
</evidence>
<keyword evidence="4" id="KW-0479">Metal-binding</keyword>
<dbReference type="OrthoDB" id="448954at2759"/>
<dbReference type="Gene3D" id="3.90.70.30">
    <property type="entry name" value="Phytochelatin synthase, N-terminal domain"/>
    <property type="match status" value="1"/>
</dbReference>